<evidence type="ECO:0000313" key="2">
    <source>
        <dbReference type="Proteomes" id="UP000250222"/>
    </source>
</evidence>
<dbReference type="AlphaFoldDB" id="A0A2Y9A7J7"/>
<evidence type="ECO:0000313" key="1">
    <source>
        <dbReference type="EMBL" id="SSA40431.1"/>
    </source>
</evidence>
<sequence length="91" mass="9678">MSVTYELEATWPITDVHHTSLDDLKAQALADLRATLAAEQLTAIGNVLWGVTHGARPEVTARLLVTGDAGRTALRMALIEAPTPTKETTAA</sequence>
<gene>
    <name evidence="1" type="ORF">SAMN05216184_104130</name>
</gene>
<name>A0A2Y9A7J7_9MICO</name>
<dbReference type="EMBL" id="UETB01000004">
    <property type="protein sequence ID" value="SSA40431.1"/>
    <property type="molecule type" value="Genomic_DNA"/>
</dbReference>
<reference evidence="1 2" key="1">
    <citation type="submission" date="2016-10" db="EMBL/GenBank/DDBJ databases">
        <authorList>
            <person name="Cai Z."/>
        </authorList>
    </citation>
    <scope>NUCLEOTIDE SEQUENCE [LARGE SCALE GENOMIC DNA]</scope>
    <source>
        <strain evidence="1 2">CGMCC 1.10826</strain>
    </source>
</reference>
<dbReference type="Proteomes" id="UP000250222">
    <property type="component" value="Unassembled WGS sequence"/>
</dbReference>
<organism evidence="1 2">
    <name type="scientific">Georgenia satyanarayanai</name>
    <dbReference type="NCBI Taxonomy" id="860221"/>
    <lineage>
        <taxon>Bacteria</taxon>
        <taxon>Bacillati</taxon>
        <taxon>Actinomycetota</taxon>
        <taxon>Actinomycetes</taxon>
        <taxon>Micrococcales</taxon>
        <taxon>Bogoriellaceae</taxon>
        <taxon>Georgenia</taxon>
    </lineage>
</organism>
<keyword evidence="2" id="KW-1185">Reference proteome</keyword>
<accession>A0A2Y9A7J7</accession>
<proteinExistence type="predicted"/>
<protein>
    <submittedName>
        <fullName evidence="1">Uncharacterized protein</fullName>
    </submittedName>
</protein>
<dbReference type="RefSeq" id="WP_110852055.1">
    <property type="nucleotide sequence ID" value="NZ_QKLZ01000004.1"/>
</dbReference>